<dbReference type="Proteomes" id="UP000299102">
    <property type="component" value="Unassembled WGS sequence"/>
</dbReference>
<sequence length="77" mass="8928">MSHHATFERTKHCRRLLREPSYRETVNGGPRRPRLTPPPLVPRIPRGRRRVPTARKAHFEDSRPYLGGCDGRTDTLS</sequence>
<keyword evidence="3" id="KW-1185">Reference proteome</keyword>
<gene>
    <name evidence="2" type="ORF">EVAR_47671_1</name>
</gene>
<reference evidence="2 3" key="1">
    <citation type="journal article" date="2019" name="Commun. Biol.">
        <title>The bagworm genome reveals a unique fibroin gene that provides high tensile strength.</title>
        <authorList>
            <person name="Kono N."/>
            <person name="Nakamura H."/>
            <person name="Ohtoshi R."/>
            <person name="Tomita M."/>
            <person name="Numata K."/>
            <person name="Arakawa K."/>
        </authorList>
    </citation>
    <scope>NUCLEOTIDE SEQUENCE [LARGE SCALE GENOMIC DNA]</scope>
</reference>
<accession>A0A4C1Y2Q1</accession>
<feature type="compositionally biased region" description="Basic residues" evidence="1">
    <location>
        <begin position="45"/>
        <end position="56"/>
    </location>
</feature>
<feature type="region of interest" description="Disordered" evidence="1">
    <location>
        <begin position="21"/>
        <end position="77"/>
    </location>
</feature>
<proteinExistence type="predicted"/>
<evidence type="ECO:0000313" key="3">
    <source>
        <dbReference type="Proteomes" id="UP000299102"/>
    </source>
</evidence>
<organism evidence="2 3">
    <name type="scientific">Eumeta variegata</name>
    <name type="common">Bagworm moth</name>
    <name type="synonym">Eumeta japonica</name>
    <dbReference type="NCBI Taxonomy" id="151549"/>
    <lineage>
        <taxon>Eukaryota</taxon>
        <taxon>Metazoa</taxon>
        <taxon>Ecdysozoa</taxon>
        <taxon>Arthropoda</taxon>
        <taxon>Hexapoda</taxon>
        <taxon>Insecta</taxon>
        <taxon>Pterygota</taxon>
        <taxon>Neoptera</taxon>
        <taxon>Endopterygota</taxon>
        <taxon>Lepidoptera</taxon>
        <taxon>Glossata</taxon>
        <taxon>Ditrysia</taxon>
        <taxon>Tineoidea</taxon>
        <taxon>Psychidae</taxon>
        <taxon>Oiketicinae</taxon>
        <taxon>Eumeta</taxon>
    </lineage>
</organism>
<dbReference type="AlphaFoldDB" id="A0A4C1Y2Q1"/>
<name>A0A4C1Y2Q1_EUMVA</name>
<evidence type="ECO:0000313" key="2">
    <source>
        <dbReference type="EMBL" id="GBP68665.1"/>
    </source>
</evidence>
<dbReference type="EMBL" id="BGZK01001019">
    <property type="protein sequence ID" value="GBP68665.1"/>
    <property type="molecule type" value="Genomic_DNA"/>
</dbReference>
<comment type="caution">
    <text evidence="2">The sequence shown here is derived from an EMBL/GenBank/DDBJ whole genome shotgun (WGS) entry which is preliminary data.</text>
</comment>
<protein>
    <submittedName>
        <fullName evidence="2">Uncharacterized protein</fullName>
    </submittedName>
</protein>
<evidence type="ECO:0000256" key="1">
    <source>
        <dbReference type="SAM" id="MobiDB-lite"/>
    </source>
</evidence>